<feature type="region of interest" description="Disordered" evidence="9">
    <location>
        <begin position="1"/>
        <end position="60"/>
    </location>
</feature>
<proteinExistence type="inferred from homology"/>
<sequence>MTNKQGTTRQPSTDRASEQEDAEDRIDWAVPNNNTELLQGGDGNGWSFPAQSPPPPSKHQVDLESLSINLGYTHIVNNGFFSTPLVYILCICRYNTTDTTIKMAEQQTPTFKLVLVGDGGTGKTTFVKRHLTGEFEKKYMATLGVEVHPLGFTTNFGQIQFDVWDTAGQEKFGGLRDGYYINGQCGIIMFDVTSRITYKNVPNWHRDLVRVCENIPIVLCGNKVDVKERKVKAKTITFHRKKNLQYYDISAKSNYNFEKPFLWLARKLVGNPQLEFVAAPALAPPTAQVDEKLLEEYRKEMDEAAAMPLPGELSDDDL</sequence>
<dbReference type="PROSITE" id="PS51418">
    <property type="entry name" value="RAN"/>
    <property type="match status" value="1"/>
</dbReference>
<dbReference type="NCBIfam" id="TIGR00231">
    <property type="entry name" value="small_GTP"/>
    <property type="match status" value="1"/>
</dbReference>
<dbReference type="InterPro" id="IPR027417">
    <property type="entry name" value="P-loop_NTPase"/>
</dbReference>
<keyword evidence="7 8" id="KW-0539">Nucleus</keyword>
<dbReference type="InterPro" id="IPR002041">
    <property type="entry name" value="Ran_GTPase"/>
</dbReference>
<dbReference type="Gene3D" id="3.40.50.300">
    <property type="entry name" value="P-loop containing nucleotide triphosphate hydrolases"/>
    <property type="match status" value="1"/>
</dbReference>
<evidence type="ECO:0000256" key="6">
    <source>
        <dbReference type="ARBA" id="ARBA00023134"/>
    </source>
</evidence>
<comment type="similarity">
    <text evidence="2 8">Belongs to the small GTPase superfamily. Ran family.</text>
</comment>
<dbReference type="PROSITE" id="PS51419">
    <property type="entry name" value="RAB"/>
    <property type="match status" value="1"/>
</dbReference>
<dbReference type="GO" id="GO:0000054">
    <property type="term" value="P:ribosomal subunit export from nucleus"/>
    <property type="evidence" value="ECO:0007669"/>
    <property type="project" value="TreeGrafter"/>
</dbReference>
<protein>
    <recommendedName>
        <fullName evidence="8">GTP-binding nuclear protein</fullName>
    </recommendedName>
</protein>
<gene>
    <name evidence="10" type="ORF">BFJ69_g3859</name>
</gene>
<evidence type="ECO:0000256" key="7">
    <source>
        <dbReference type="ARBA" id="ARBA00023242"/>
    </source>
</evidence>
<dbReference type="FunFam" id="3.40.50.300:FF:000131">
    <property type="entry name" value="GTP-binding nuclear protein Ran"/>
    <property type="match status" value="1"/>
</dbReference>
<organism evidence="10 11">
    <name type="scientific">Fusarium oxysporum</name>
    <name type="common">Fusarium vascular wilt</name>
    <dbReference type="NCBI Taxonomy" id="5507"/>
    <lineage>
        <taxon>Eukaryota</taxon>
        <taxon>Fungi</taxon>
        <taxon>Dikarya</taxon>
        <taxon>Ascomycota</taxon>
        <taxon>Pezizomycotina</taxon>
        <taxon>Sordariomycetes</taxon>
        <taxon>Hypocreomycetidae</taxon>
        <taxon>Hypocreales</taxon>
        <taxon>Nectriaceae</taxon>
        <taxon>Fusarium</taxon>
        <taxon>Fusarium oxysporum species complex</taxon>
    </lineage>
</organism>
<evidence type="ECO:0000313" key="10">
    <source>
        <dbReference type="EMBL" id="RKK81279.1"/>
    </source>
</evidence>
<dbReference type="SMART" id="SM00175">
    <property type="entry name" value="RAB"/>
    <property type="match status" value="1"/>
</dbReference>
<evidence type="ECO:0000256" key="5">
    <source>
        <dbReference type="ARBA" id="ARBA00022927"/>
    </source>
</evidence>
<keyword evidence="5 8" id="KW-0653">Protein transport</keyword>
<feature type="compositionally biased region" description="Polar residues" evidence="9">
    <location>
        <begin position="1"/>
        <end position="14"/>
    </location>
</feature>
<evidence type="ECO:0000256" key="4">
    <source>
        <dbReference type="ARBA" id="ARBA00022741"/>
    </source>
</evidence>
<dbReference type="VEuPathDB" id="FungiDB:FOC1_g10015584"/>
<keyword evidence="6 8" id="KW-0342">GTP-binding</keyword>
<dbReference type="VEuPathDB" id="FungiDB:FOXG_00296"/>
<keyword evidence="3 8" id="KW-0813">Transport</keyword>
<reference evidence="10 11" key="1">
    <citation type="journal article" date="2018" name="Sci. Rep.">
        <title>Characterisation of pathogen-specific regions and novel effector candidates in Fusarium oxysporum f. sp. cepae.</title>
        <authorList>
            <person name="Armitage A.D."/>
            <person name="Taylor A."/>
            <person name="Sobczyk M.K."/>
            <person name="Baxter L."/>
            <person name="Greenfield B.P."/>
            <person name="Bates H.J."/>
            <person name="Wilson F."/>
            <person name="Jackson A.C."/>
            <person name="Ott S."/>
            <person name="Harrison R.J."/>
            <person name="Clarkson J.P."/>
        </authorList>
    </citation>
    <scope>NUCLEOTIDE SEQUENCE [LARGE SCALE GENOMIC DNA]</scope>
    <source>
        <strain evidence="10 11">Fo_A13</strain>
    </source>
</reference>
<dbReference type="SUPFAM" id="SSF52540">
    <property type="entry name" value="P-loop containing nucleoside triphosphate hydrolases"/>
    <property type="match status" value="1"/>
</dbReference>
<dbReference type="SMART" id="SM00173">
    <property type="entry name" value="RAS"/>
    <property type="match status" value="1"/>
</dbReference>
<dbReference type="Proteomes" id="UP000285084">
    <property type="component" value="Unassembled WGS sequence"/>
</dbReference>
<dbReference type="InterPro" id="IPR005225">
    <property type="entry name" value="Small_GTP-bd"/>
</dbReference>
<dbReference type="GO" id="GO:0005525">
    <property type="term" value="F:GTP binding"/>
    <property type="evidence" value="ECO:0007669"/>
    <property type="project" value="UniProtKB-KW"/>
</dbReference>
<dbReference type="InterPro" id="IPR001806">
    <property type="entry name" value="Small_GTPase"/>
</dbReference>
<dbReference type="VEuPathDB" id="FungiDB:FOMG_00970"/>
<dbReference type="PRINTS" id="PR00627">
    <property type="entry name" value="GTPRANTC4"/>
</dbReference>
<evidence type="ECO:0000256" key="2">
    <source>
        <dbReference type="ARBA" id="ARBA00008028"/>
    </source>
</evidence>
<dbReference type="VEuPathDB" id="FungiDB:HZS61_000704"/>
<dbReference type="GO" id="GO:0006606">
    <property type="term" value="P:protein import into nucleus"/>
    <property type="evidence" value="ECO:0007669"/>
    <property type="project" value="TreeGrafter"/>
</dbReference>
<evidence type="ECO:0000256" key="8">
    <source>
        <dbReference type="RuleBase" id="RU363057"/>
    </source>
</evidence>
<evidence type="ECO:0000256" key="9">
    <source>
        <dbReference type="SAM" id="MobiDB-lite"/>
    </source>
</evidence>
<evidence type="ECO:0000313" key="11">
    <source>
        <dbReference type="Proteomes" id="UP000285084"/>
    </source>
</evidence>
<dbReference type="SMART" id="SM00174">
    <property type="entry name" value="RHO"/>
    <property type="match status" value="1"/>
</dbReference>
<dbReference type="GO" id="GO:0003924">
    <property type="term" value="F:GTPase activity"/>
    <property type="evidence" value="ECO:0007669"/>
    <property type="project" value="InterPro"/>
</dbReference>
<evidence type="ECO:0000256" key="1">
    <source>
        <dbReference type="ARBA" id="ARBA00004123"/>
    </source>
</evidence>
<dbReference type="VEuPathDB" id="FungiDB:FOC4_g10015276"/>
<dbReference type="AlphaFoldDB" id="A0A420NM05"/>
<evidence type="ECO:0000256" key="3">
    <source>
        <dbReference type="ARBA" id="ARBA00022448"/>
    </source>
</evidence>
<comment type="function">
    <text evidence="8">GTP-binding protein involved in nucleocytoplasmic transport. Required for the import of protein into the nucleus and also for RNA export. Involved in chromatin condensation and control of cell cycle.</text>
</comment>
<dbReference type="EMBL" id="MRCX01000023">
    <property type="protein sequence ID" value="RKK81279.1"/>
    <property type="molecule type" value="Genomic_DNA"/>
</dbReference>
<name>A0A420NM05_FUSOX</name>
<dbReference type="VEuPathDB" id="FungiDB:FOZG_00971"/>
<dbReference type="CDD" id="cd00877">
    <property type="entry name" value="Ran"/>
    <property type="match status" value="1"/>
</dbReference>
<dbReference type="PANTHER" id="PTHR24071">
    <property type="entry name" value="RAN GTPASE"/>
    <property type="match status" value="1"/>
</dbReference>
<dbReference type="GO" id="GO:0005634">
    <property type="term" value="C:nucleus"/>
    <property type="evidence" value="ECO:0007669"/>
    <property type="project" value="UniProtKB-SubCell"/>
</dbReference>
<dbReference type="PANTHER" id="PTHR24071:SF0">
    <property type="entry name" value="GTP-BINDING NUCLEAR PROTEIN RAN"/>
    <property type="match status" value="1"/>
</dbReference>
<dbReference type="VEuPathDB" id="FungiDB:FOIG_00779"/>
<dbReference type="Pfam" id="PF00071">
    <property type="entry name" value="Ras"/>
    <property type="match status" value="1"/>
</dbReference>
<comment type="subcellular location">
    <subcellularLocation>
        <location evidence="1 8">Nucleus</location>
    </subcellularLocation>
</comment>
<dbReference type="SMART" id="SM00176">
    <property type="entry name" value="RAN"/>
    <property type="match status" value="1"/>
</dbReference>
<keyword evidence="4 8" id="KW-0547">Nucleotide-binding</keyword>
<comment type="caution">
    <text evidence="10">The sequence shown here is derived from an EMBL/GenBank/DDBJ whole genome shotgun (WGS) entry which is preliminary data.</text>
</comment>
<dbReference type="PROSITE" id="PS51421">
    <property type="entry name" value="RAS"/>
    <property type="match status" value="1"/>
</dbReference>
<accession>A0A420NM05</accession>
<dbReference type="GO" id="GO:0005737">
    <property type="term" value="C:cytoplasm"/>
    <property type="evidence" value="ECO:0007669"/>
    <property type="project" value="TreeGrafter"/>
</dbReference>